<sequence length="162" mass="18498">MPLLINQQIVEDNWITLSPERLEETAELPQGDLIVPFTYFLENQAVLDAHEGQVGVQVNGDDNLAELYRLHQAFPLVAVEFPVLRDGRGFSIAMQLVRQKFQGQLRAVGDVAHDRLGYMERCGFNAFQIPEERFSQEDLAVFNEISVHYQGAAEDPRPLFRR</sequence>
<keyword evidence="2" id="KW-1185">Reference proteome</keyword>
<dbReference type="EMBL" id="CP043869">
    <property type="protein sequence ID" value="QEQ96089.1"/>
    <property type="molecule type" value="Genomic_DNA"/>
</dbReference>
<evidence type="ECO:0000313" key="1">
    <source>
        <dbReference type="EMBL" id="QEQ96089.1"/>
    </source>
</evidence>
<dbReference type="AlphaFoldDB" id="A0A5P1R8W9"/>
<organism evidence="1 2">
    <name type="scientific">Neptunomonas concharum</name>
    <dbReference type="NCBI Taxonomy" id="1031538"/>
    <lineage>
        <taxon>Bacteria</taxon>
        <taxon>Pseudomonadati</taxon>
        <taxon>Pseudomonadota</taxon>
        <taxon>Gammaproteobacteria</taxon>
        <taxon>Oceanospirillales</taxon>
        <taxon>Oceanospirillaceae</taxon>
        <taxon>Neptunomonas</taxon>
    </lineage>
</organism>
<accession>A0A5P1R8W9</accession>
<dbReference type="Proteomes" id="UP000324760">
    <property type="component" value="Chromosome"/>
</dbReference>
<gene>
    <name evidence="1" type="ORF">F0U83_04860</name>
</gene>
<dbReference type="OrthoDB" id="9800421at2"/>
<dbReference type="InterPro" id="IPR008318">
    <property type="entry name" value="UCP030820"/>
</dbReference>
<dbReference type="KEGG" id="ncu:F0U83_04860"/>
<proteinExistence type="predicted"/>
<name>A0A5P1R8W9_9GAMM</name>
<dbReference type="Pfam" id="PF06073">
    <property type="entry name" value="DUF934"/>
    <property type="match status" value="1"/>
</dbReference>
<dbReference type="PIRSF" id="PIRSF030820">
    <property type="entry name" value="UCP030820"/>
    <property type="match status" value="1"/>
</dbReference>
<evidence type="ECO:0000313" key="2">
    <source>
        <dbReference type="Proteomes" id="UP000324760"/>
    </source>
</evidence>
<protein>
    <submittedName>
        <fullName evidence="1">DUF934 domain-containing protein</fullName>
    </submittedName>
</protein>
<reference evidence="1 2" key="1">
    <citation type="journal article" date="2019" name="Biochem. Eng. J.">
        <title>Metabolic engineering of the marine bacteria Neptunomonas concharum for the production of acetoin and meso-2,3-butanediol from acetate.</title>
        <authorList>
            <person name="Li W."/>
            <person name="Pu N."/>
            <person name="Liu C.-X."/>
            <person name="Yuan Q.-P."/>
            <person name="Li Z.-J."/>
        </authorList>
    </citation>
    <scope>NUCLEOTIDE SEQUENCE [LARGE SCALE GENOMIC DNA]</scope>
    <source>
        <strain evidence="1 2">JCM17730</strain>
    </source>
</reference>
<dbReference type="RefSeq" id="WP_138988795.1">
    <property type="nucleotide sequence ID" value="NZ_CP043869.1"/>
</dbReference>